<keyword evidence="3" id="KW-1185">Reference proteome</keyword>
<organism evidence="4">
    <name type="scientific">Mesocestoides corti</name>
    <name type="common">Flatworm</name>
    <dbReference type="NCBI Taxonomy" id="53468"/>
    <lineage>
        <taxon>Eukaryota</taxon>
        <taxon>Metazoa</taxon>
        <taxon>Spiralia</taxon>
        <taxon>Lophotrochozoa</taxon>
        <taxon>Platyhelminthes</taxon>
        <taxon>Cestoda</taxon>
        <taxon>Eucestoda</taxon>
        <taxon>Cyclophyllidea</taxon>
        <taxon>Mesocestoididae</taxon>
        <taxon>Mesocestoides</taxon>
    </lineage>
</organism>
<dbReference type="Proteomes" id="UP000267029">
    <property type="component" value="Unassembled WGS sequence"/>
</dbReference>
<dbReference type="EMBL" id="UXSR01005534">
    <property type="protein sequence ID" value="VDD82571.1"/>
    <property type="molecule type" value="Genomic_DNA"/>
</dbReference>
<evidence type="ECO:0000256" key="1">
    <source>
        <dbReference type="SAM" id="MobiDB-lite"/>
    </source>
</evidence>
<name>A0A0R3ULL6_MESCO</name>
<feature type="compositionally biased region" description="Polar residues" evidence="1">
    <location>
        <begin position="19"/>
        <end position="40"/>
    </location>
</feature>
<gene>
    <name evidence="2" type="ORF">MCOS_LOCUS8574</name>
</gene>
<evidence type="ECO:0000313" key="2">
    <source>
        <dbReference type="EMBL" id="VDD82571.1"/>
    </source>
</evidence>
<dbReference type="WBParaSite" id="MCOS_0000857301-mRNA-1">
    <property type="protein sequence ID" value="MCOS_0000857301-mRNA-1"/>
    <property type="gene ID" value="MCOS_0000857301"/>
</dbReference>
<dbReference type="OrthoDB" id="445896at2759"/>
<feature type="compositionally biased region" description="Polar residues" evidence="1">
    <location>
        <begin position="173"/>
        <end position="189"/>
    </location>
</feature>
<reference evidence="4" key="1">
    <citation type="submission" date="2017-02" db="UniProtKB">
        <authorList>
            <consortium name="WormBaseParasite"/>
        </authorList>
    </citation>
    <scope>IDENTIFICATION</scope>
</reference>
<protein>
    <submittedName>
        <fullName evidence="4">WH2 domain-containing protein</fullName>
    </submittedName>
</protein>
<feature type="compositionally biased region" description="Low complexity" evidence="1">
    <location>
        <begin position="46"/>
        <end position="61"/>
    </location>
</feature>
<feature type="region of interest" description="Disordered" evidence="1">
    <location>
        <begin position="107"/>
        <end position="161"/>
    </location>
</feature>
<sequence length="247" mass="25918">MPFGNSTKFAVFLQKFNGFTSSTAPPANPVTESSAFSTLKKSCLRSTTPTSPNSINPPKSTQESCGVDEGRSAETSGTPTPPAIFRDANGSLHPLLASVLSKLETADNGTAAVSPDPPKPQPSGAPVLPSFEENLKAAIARRRKQMNQSRESSESEEDFHAFRAVGRILPAATSQQVANTTGAPGSNAPQARWPALAGRLENGGTAAPAAIRHQFPYQQKSSVAPKPPPPPPPPPPQANGIFRNGYQ</sequence>
<proteinExistence type="predicted"/>
<feature type="region of interest" description="Disordered" evidence="1">
    <location>
        <begin position="19"/>
        <end position="89"/>
    </location>
</feature>
<accession>A0A0R3ULL6</accession>
<feature type="compositionally biased region" description="Pro residues" evidence="1">
    <location>
        <begin position="225"/>
        <end position="237"/>
    </location>
</feature>
<reference evidence="2 3" key="2">
    <citation type="submission" date="2018-10" db="EMBL/GenBank/DDBJ databases">
        <authorList>
            <consortium name="Pathogen Informatics"/>
        </authorList>
    </citation>
    <scope>NUCLEOTIDE SEQUENCE [LARGE SCALE GENOMIC DNA]</scope>
</reference>
<evidence type="ECO:0000313" key="3">
    <source>
        <dbReference type="Proteomes" id="UP000267029"/>
    </source>
</evidence>
<dbReference type="AlphaFoldDB" id="A0A0R3ULL6"/>
<evidence type="ECO:0000313" key="4">
    <source>
        <dbReference type="WBParaSite" id="MCOS_0000857301-mRNA-1"/>
    </source>
</evidence>
<feature type="region of interest" description="Disordered" evidence="1">
    <location>
        <begin position="173"/>
        <end position="247"/>
    </location>
</feature>